<accession>A0A3S3PY01</accession>
<dbReference type="InterPro" id="IPR046732">
    <property type="entry name" value="DUF6624"/>
</dbReference>
<evidence type="ECO:0000313" key="2">
    <source>
        <dbReference type="EMBL" id="RWU05436.1"/>
    </source>
</evidence>
<evidence type="ECO:0000256" key="1">
    <source>
        <dbReference type="SAM" id="SignalP"/>
    </source>
</evidence>
<proteinExistence type="predicted"/>
<name>A0A3S3PY01_9SPHI</name>
<dbReference type="Proteomes" id="UP000284120">
    <property type="component" value="Unassembled WGS sequence"/>
</dbReference>
<dbReference type="EMBL" id="SAYW01000005">
    <property type="protein sequence ID" value="RWU05436.1"/>
    <property type="molecule type" value="Genomic_DNA"/>
</dbReference>
<evidence type="ECO:0000313" key="3">
    <source>
        <dbReference type="Proteomes" id="UP000284120"/>
    </source>
</evidence>
<dbReference type="Pfam" id="PF20329">
    <property type="entry name" value="DUF6624"/>
    <property type="match status" value="1"/>
</dbReference>
<evidence type="ECO:0008006" key="4">
    <source>
        <dbReference type="Google" id="ProtNLM"/>
    </source>
</evidence>
<feature type="chain" id="PRO_5018569129" description="DUF541 domain-containing protein" evidence="1">
    <location>
        <begin position="30"/>
        <end position="232"/>
    </location>
</feature>
<dbReference type="AlphaFoldDB" id="A0A3S3PY01"/>
<feature type="signal peptide" evidence="1">
    <location>
        <begin position="1"/>
        <end position="29"/>
    </location>
</feature>
<sequence length="232" mass="26600">MKTYNASTFIKQATICLAVLIFTQAKAHAQVTSFIIDSSKFKMELLPMLDTIYKDDQSYRFELASLTRSNASPSKLDSVRNIIKEKDEINLKKINAILTKYGWLGPQEVGMNGSQSIFLVIQHADLDTQKKYLSLVQQAEKEGKTLSSNLAILEDRIAMREGRKQYYGSQGFKDKVTGISYIYPIVDIDQLDQRRKQMGMPPMATYVKNWNLEDYKKKLPEIEKIVKAQNIR</sequence>
<keyword evidence="1" id="KW-0732">Signal</keyword>
<comment type="caution">
    <text evidence="2">The sequence shown here is derived from an EMBL/GenBank/DDBJ whole genome shotgun (WGS) entry which is preliminary data.</text>
</comment>
<dbReference type="RefSeq" id="WP_113648202.1">
    <property type="nucleotide sequence ID" value="NZ_QMHN01000005.1"/>
</dbReference>
<keyword evidence="3" id="KW-1185">Reference proteome</keyword>
<reference evidence="2 3" key="1">
    <citation type="submission" date="2018-06" db="EMBL/GenBank/DDBJ databases">
        <title>Pedobacter endophyticus sp. nov., an endophytic bacterium isolated from a leaf of Triticum aestivum.</title>
        <authorList>
            <person name="Zhang L."/>
        </authorList>
    </citation>
    <scope>NUCLEOTIDE SEQUENCE [LARGE SCALE GENOMIC DNA]</scope>
    <source>
        <strain evidence="2 3">CM134L-2</strain>
    </source>
</reference>
<dbReference type="OrthoDB" id="1164858at2"/>
<gene>
    <name evidence="2" type="ORF">DPV69_14880</name>
</gene>
<organism evidence="2 3">
    <name type="scientific">Pedobacter chitinilyticus</name>
    <dbReference type="NCBI Taxonomy" id="2233776"/>
    <lineage>
        <taxon>Bacteria</taxon>
        <taxon>Pseudomonadati</taxon>
        <taxon>Bacteroidota</taxon>
        <taxon>Sphingobacteriia</taxon>
        <taxon>Sphingobacteriales</taxon>
        <taxon>Sphingobacteriaceae</taxon>
        <taxon>Pedobacter</taxon>
    </lineage>
</organism>
<protein>
    <recommendedName>
        <fullName evidence="4">DUF541 domain-containing protein</fullName>
    </recommendedName>
</protein>